<dbReference type="Gene3D" id="1.20.120.230">
    <property type="entry name" value="Alpha-catenin/vinculin-like"/>
    <property type="match status" value="3"/>
</dbReference>
<dbReference type="PANTHER" id="PTHR18914">
    <property type="entry name" value="ALPHA CATENIN"/>
    <property type="match status" value="1"/>
</dbReference>
<evidence type="ECO:0000256" key="3">
    <source>
        <dbReference type="ARBA" id="ARBA00022490"/>
    </source>
</evidence>
<dbReference type="SUPFAM" id="SSF47220">
    <property type="entry name" value="alpha-catenin/vinculin-like"/>
    <property type="match status" value="4"/>
</dbReference>
<name>A0AAV7K0Q0_9METZ</name>
<dbReference type="GO" id="GO:0008013">
    <property type="term" value="F:beta-catenin binding"/>
    <property type="evidence" value="ECO:0007669"/>
    <property type="project" value="TreeGrafter"/>
</dbReference>
<comment type="similarity">
    <text evidence="2">Belongs to the vinculin/alpha-catenin family.</text>
</comment>
<dbReference type="GO" id="GO:0005912">
    <property type="term" value="C:adherens junction"/>
    <property type="evidence" value="ECO:0007669"/>
    <property type="project" value="TreeGrafter"/>
</dbReference>
<feature type="region of interest" description="Disordered" evidence="5">
    <location>
        <begin position="668"/>
        <end position="756"/>
    </location>
</feature>
<sequence length="1654" mass="184622">MPVSEGLLLKSLSVLQHKQLEILLSPLAAYVAQLVMLVEKAHGRKKNKNELRAVFPDLSRQARLLVDAAERLAAEIQTFTLCSERPDTTVPDEGCSLKETVANGKEKLVKAANGINDAIQNIKISEELENHSDFYENCEKLIDNSRNLLDGSISLLGALDSGERRRLIRAAYSSIDRLGLVAGVRSMRGLLVCFKGFTEAMVLLLELIEGRKQDTTDVTLKEKLSNSVDELKQKIPPFSQAMQMYVRNPSQESAIQSRDYSVEQVKRCLENLIEVIDPNALKSFEDSSVIASDINYPFPGLGKAPILMSSVETVKRNLQEVAASGGREGLDETQLNREVESVARDSTSVAMGVRDRRRDDILLACDRLRAEQSVFSSALRNLKANPNDDTLQHRMEGSAEMLCKYIDELDNTVRRVILEETVKTFTDTDTSLSELIDATNLDDEGTLSERVGSFREHTNKLTRVSNYAASKSGEERGVARIRYLSEEIDRLSPRVITAAETAFHTRDTTNKEHLSMLSREWLDRVKNLTLAVDDVVDMKEFIVICEDNIYFYVTQCRDAFKQEEAGLLSTSVIAVKAHCLRVLDICRAEQMNREDELFCRALSNQAQRLERVLTRLDVSVAQACADMNNEYSQTQVANSCREICQCIKEVRQLVQGRGRQTMHREEALEWTEASWTSQSPSGGKKKNHMLATHPLSKSYSPPSQSKGTERPIMTSSPVHTQTEGDLLQTPPGLSALSSRYSNDSSPGSKNKARTVWNFTQEDNTTPFTRESPLYQQDTPLDVLARKSNNTQDSTQVGTEISYTRSPRKVEQCENWSQTTPHIPEVIHKSHPYYLFALPAVGLVKHIVLSQPKQLEAECTSLTARTLKLVSLCDETVESWKFMGLPEARMLRQASQQVTTLTPQVIEEAQLLSGQSQSVLSQDDIQNLVGIAKEWVNKLGGMLEPLEKFLTPWSHLGHSLLELILQGKRHSLERQLERLNSLSLLVVELGDASLESLFLMNRGGETKDAREIERAQTQQKIQNLSEELKQIVSFILECARETPLLKDDVICQEQVAVMCIEWSAKINGLLSCSDQLSAGINQPAHFLLVSIEEGASRSTIQASIADLKHFTGELKEIGNLAISGCTDQNIVRQVRGASRDMERVMVKVTSMVEGIQIDKSKLEVRENLEVQLRHWAIKAAIITCLVDELSLQVSGPVDQLGGIALAISLADTSSSREELKEQLENISANLSRKITQMYALAQQVNEPVQLGAASLIRPVKASLIALKTATQKLVDSTISLSENSEQENVNIFQHRRRQWTSLLLKTIYAMDAVEDNKQISQLSSLVQELLLHGIPEELIPQDEVIEIDTPPSPASSPIKSKTIETQAGTTAPYSSYKDPSSPFTMLSPDEISYSSHTDHPYKLRDTNPFLSDLTADEVSYPTDLTPSLSPNSSYGSGFTLGLSLASVARKLHRQTDMYVDVGNPLVEIAKELTKQMLHMSELAKARGNAESKMEMINIAKKIAQGTQQVVDIAHAIADQSVDKRMRSNLKYYADMLPTFTNQLRILADVKASMPNDRSADTMLTKNAENLIKAVSKTIEAAEATCVKGLQPSNDPEIKRTIQMANKWKHKVYADRVKEQRYAKRGPLGLRVYSEKESTIQFDRKLPKSNPYESYA</sequence>
<proteinExistence type="inferred from homology"/>
<accession>A0AAV7K0Q0</accession>
<evidence type="ECO:0000256" key="1">
    <source>
        <dbReference type="ARBA" id="ARBA00004496"/>
    </source>
</evidence>
<feature type="compositionally biased region" description="Polar residues" evidence="5">
    <location>
        <begin position="735"/>
        <end position="748"/>
    </location>
</feature>
<dbReference type="PANTHER" id="PTHR18914:SF30">
    <property type="entry name" value="VINCULIN_ALPHA-CATENIN FAMILY MEMBER 1"/>
    <property type="match status" value="1"/>
</dbReference>
<feature type="compositionally biased region" description="Polar residues" evidence="5">
    <location>
        <begin position="695"/>
        <end position="706"/>
    </location>
</feature>
<organism evidence="6 7">
    <name type="scientific">Oopsacas minuta</name>
    <dbReference type="NCBI Taxonomy" id="111878"/>
    <lineage>
        <taxon>Eukaryota</taxon>
        <taxon>Metazoa</taxon>
        <taxon>Porifera</taxon>
        <taxon>Hexactinellida</taxon>
        <taxon>Hexasterophora</taxon>
        <taxon>Lyssacinosida</taxon>
        <taxon>Leucopsacidae</taxon>
        <taxon>Oopsacas</taxon>
    </lineage>
</organism>
<dbReference type="Pfam" id="PF01044">
    <property type="entry name" value="Vinculin"/>
    <property type="match status" value="2"/>
</dbReference>
<dbReference type="Gene3D" id="1.20.120.810">
    <property type="entry name" value="Vinculin, Vh2 four-helix bundle"/>
    <property type="match status" value="2"/>
</dbReference>
<keyword evidence="3" id="KW-0963">Cytoplasm</keyword>
<keyword evidence="4" id="KW-0175">Coiled coil</keyword>
<protein>
    <submittedName>
        <fullName evidence="6">Alpha-catenin</fullName>
    </submittedName>
</protein>
<feature type="coiled-coil region" evidence="4">
    <location>
        <begin position="1208"/>
        <end position="1235"/>
    </location>
</feature>
<dbReference type="EMBL" id="JAKMXF010000222">
    <property type="protein sequence ID" value="KAI6654324.1"/>
    <property type="molecule type" value="Genomic_DNA"/>
</dbReference>
<evidence type="ECO:0000313" key="7">
    <source>
        <dbReference type="Proteomes" id="UP001165289"/>
    </source>
</evidence>
<dbReference type="GO" id="GO:0098609">
    <property type="term" value="P:cell-cell adhesion"/>
    <property type="evidence" value="ECO:0007669"/>
    <property type="project" value="TreeGrafter"/>
</dbReference>
<dbReference type="InterPro" id="IPR006077">
    <property type="entry name" value="Vinculin/catenin"/>
</dbReference>
<dbReference type="Proteomes" id="UP001165289">
    <property type="component" value="Unassembled WGS sequence"/>
</dbReference>
<comment type="caution">
    <text evidence="6">The sequence shown here is derived from an EMBL/GenBank/DDBJ whole genome shotgun (WGS) entry which is preliminary data.</text>
</comment>
<feature type="compositionally biased region" description="Polar residues" evidence="5">
    <location>
        <begin position="1363"/>
        <end position="1380"/>
    </location>
</feature>
<keyword evidence="7" id="KW-1185">Reference proteome</keyword>
<reference evidence="6 7" key="1">
    <citation type="journal article" date="2023" name="BMC Biol.">
        <title>The compact genome of the sponge Oopsacas minuta (Hexactinellida) is lacking key metazoan core genes.</title>
        <authorList>
            <person name="Santini S."/>
            <person name="Schenkelaars Q."/>
            <person name="Jourda C."/>
            <person name="Duchesne M."/>
            <person name="Belahbib H."/>
            <person name="Rocher C."/>
            <person name="Selva M."/>
            <person name="Riesgo A."/>
            <person name="Vervoort M."/>
            <person name="Leys S.P."/>
            <person name="Kodjabachian L."/>
            <person name="Le Bivic A."/>
            <person name="Borchiellini C."/>
            <person name="Claverie J.M."/>
            <person name="Renard E."/>
        </authorList>
    </citation>
    <scope>NUCLEOTIDE SEQUENCE [LARGE SCALE GENOMIC DNA]</scope>
    <source>
        <strain evidence="6">SPO-2</strain>
    </source>
</reference>
<gene>
    <name evidence="6" type="ORF">LOD99_722</name>
</gene>
<comment type="subcellular location">
    <subcellularLocation>
        <location evidence="1">Cytoplasm</location>
    </subcellularLocation>
</comment>
<evidence type="ECO:0000256" key="4">
    <source>
        <dbReference type="SAM" id="Coils"/>
    </source>
</evidence>
<evidence type="ECO:0000256" key="2">
    <source>
        <dbReference type="ARBA" id="ARBA00008376"/>
    </source>
</evidence>
<evidence type="ECO:0000313" key="6">
    <source>
        <dbReference type="EMBL" id="KAI6654324.1"/>
    </source>
</evidence>
<dbReference type="GO" id="GO:0016477">
    <property type="term" value="P:cell migration"/>
    <property type="evidence" value="ECO:0007669"/>
    <property type="project" value="TreeGrafter"/>
</dbReference>
<dbReference type="InterPro" id="IPR036723">
    <property type="entry name" value="Alpha-catenin/vinculin-like_sf"/>
</dbReference>
<dbReference type="PRINTS" id="PR00806">
    <property type="entry name" value="VINCULIN"/>
</dbReference>
<dbReference type="GO" id="GO:0051015">
    <property type="term" value="F:actin filament binding"/>
    <property type="evidence" value="ECO:0007669"/>
    <property type="project" value="InterPro"/>
</dbReference>
<feature type="region of interest" description="Disordered" evidence="5">
    <location>
        <begin position="1349"/>
        <end position="1380"/>
    </location>
</feature>
<dbReference type="GO" id="GO:0005737">
    <property type="term" value="C:cytoplasm"/>
    <property type="evidence" value="ECO:0007669"/>
    <property type="project" value="UniProtKB-SubCell"/>
</dbReference>
<feature type="compositionally biased region" description="Polar residues" evidence="5">
    <location>
        <begin position="713"/>
        <end position="723"/>
    </location>
</feature>
<dbReference type="GO" id="GO:0016342">
    <property type="term" value="C:catenin complex"/>
    <property type="evidence" value="ECO:0007669"/>
    <property type="project" value="TreeGrafter"/>
</dbReference>
<evidence type="ECO:0000256" key="5">
    <source>
        <dbReference type="SAM" id="MobiDB-lite"/>
    </source>
</evidence>